<evidence type="ECO:0000313" key="3">
    <source>
        <dbReference type="Proteomes" id="UP000789738"/>
    </source>
</evidence>
<accession>A0AA86JC89</accession>
<keyword evidence="1" id="KW-1133">Transmembrane helix</keyword>
<reference evidence="2" key="1">
    <citation type="submission" date="2021-10" db="EMBL/GenBank/DDBJ databases">
        <authorList>
            <person name="Mesa V."/>
        </authorList>
    </citation>
    <scope>NUCLEOTIDE SEQUENCE</scope>
    <source>
        <strain evidence="2">CC3_PB</strain>
    </source>
</reference>
<comment type="caution">
    <text evidence="2">The sequence shown here is derived from an EMBL/GenBank/DDBJ whole genome shotgun (WGS) entry which is preliminary data.</text>
</comment>
<protein>
    <submittedName>
        <fullName evidence="2">Uncharacterized protein</fullName>
    </submittedName>
</protein>
<proteinExistence type="predicted"/>
<gene>
    <name evidence="2" type="ORF">CNEO_10074</name>
</gene>
<sequence>MNIKEIKKLVKKVKLYSLILTKFLLVCIIEFDNDIKDVKMQKER</sequence>
<evidence type="ECO:0000256" key="1">
    <source>
        <dbReference type="SAM" id="Phobius"/>
    </source>
</evidence>
<organism evidence="2 3">
    <name type="scientific">Clostridium neonatale</name>
    <dbReference type="NCBI Taxonomy" id="137838"/>
    <lineage>
        <taxon>Bacteria</taxon>
        <taxon>Bacillati</taxon>
        <taxon>Bacillota</taxon>
        <taxon>Clostridia</taxon>
        <taxon>Eubacteriales</taxon>
        <taxon>Clostridiaceae</taxon>
        <taxon>Clostridium</taxon>
    </lineage>
</organism>
<dbReference type="Proteomes" id="UP000789738">
    <property type="component" value="Unassembled WGS sequence"/>
</dbReference>
<dbReference type="AlphaFoldDB" id="A0AA86JC89"/>
<dbReference type="EMBL" id="CAKJVE010000001">
    <property type="protein sequence ID" value="CAG9701540.1"/>
    <property type="molecule type" value="Genomic_DNA"/>
</dbReference>
<keyword evidence="1" id="KW-0472">Membrane</keyword>
<keyword evidence="1" id="KW-0812">Transmembrane</keyword>
<feature type="transmembrane region" description="Helical" evidence="1">
    <location>
        <begin position="12"/>
        <end position="31"/>
    </location>
</feature>
<evidence type="ECO:0000313" key="2">
    <source>
        <dbReference type="EMBL" id="CAG9701540.1"/>
    </source>
</evidence>
<name>A0AA86JC89_9CLOT</name>